<dbReference type="Proteomes" id="UP000616769">
    <property type="component" value="Unassembled WGS sequence"/>
</dbReference>
<dbReference type="EMBL" id="JXLN01008777">
    <property type="protein sequence ID" value="KPM04416.1"/>
    <property type="molecule type" value="Genomic_DNA"/>
</dbReference>
<sequence>MNCRQLEVIISKLLDSDPSKIDLINRLEQLEREKKRIWSSFKAIQLKRIEKERLKREQEESLTRRFTTNNSNNNFDLNDNGCPNQFNSASIDIEIENLILTKEKPHSSSATSSNLNLSMSMANKSRNQKQLVKKVRTRYLNLSTDFMGTTKPVIKYCSTWIWFIP</sequence>
<accession>A0A132A034</accession>
<dbReference type="OrthoDB" id="10021675at2759"/>
<gene>
    <name evidence="1" type="ORF">QR98_0028620</name>
</gene>
<comment type="caution">
    <text evidence="1">The sequence shown here is derived from an EMBL/GenBank/DDBJ whole genome shotgun (WGS) entry which is preliminary data.</text>
</comment>
<proteinExistence type="predicted"/>
<dbReference type="AlphaFoldDB" id="A0A132A034"/>
<reference evidence="1 2" key="1">
    <citation type="journal article" date="2015" name="Parasit. Vectors">
        <title>Draft genome of the scabies mite.</title>
        <authorList>
            <person name="Rider S.D.Jr."/>
            <person name="Morgan M.S."/>
            <person name="Arlian L.G."/>
        </authorList>
    </citation>
    <scope>NUCLEOTIDE SEQUENCE [LARGE SCALE GENOMIC DNA]</scope>
    <source>
        <strain evidence="1">Arlian Lab</strain>
    </source>
</reference>
<dbReference type="VEuPathDB" id="VectorBase:SSCA001547"/>
<protein>
    <submittedName>
        <fullName evidence="1">Uncharacterized protein</fullName>
    </submittedName>
</protein>
<name>A0A132A034_SARSC</name>
<evidence type="ECO:0000313" key="2">
    <source>
        <dbReference type="Proteomes" id="UP000616769"/>
    </source>
</evidence>
<organism evidence="1 2">
    <name type="scientific">Sarcoptes scabiei</name>
    <name type="common">Itch mite</name>
    <name type="synonym">Acarus scabiei</name>
    <dbReference type="NCBI Taxonomy" id="52283"/>
    <lineage>
        <taxon>Eukaryota</taxon>
        <taxon>Metazoa</taxon>
        <taxon>Ecdysozoa</taxon>
        <taxon>Arthropoda</taxon>
        <taxon>Chelicerata</taxon>
        <taxon>Arachnida</taxon>
        <taxon>Acari</taxon>
        <taxon>Acariformes</taxon>
        <taxon>Sarcoptiformes</taxon>
        <taxon>Astigmata</taxon>
        <taxon>Psoroptidia</taxon>
        <taxon>Sarcoptoidea</taxon>
        <taxon>Sarcoptidae</taxon>
        <taxon>Sarcoptinae</taxon>
        <taxon>Sarcoptes</taxon>
    </lineage>
</organism>
<evidence type="ECO:0000313" key="1">
    <source>
        <dbReference type="EMBL" id="KPM04416.1"/>
    </source>
</evidence>